<feature type="transmembrane region" description="Helical" evidence="1">
    <location>
        <begin position="283"/>
        <end position="308"/>
    </location>
</feature>
<keyword evidence="1" id="KW-0812">Transmembrane</keyword>
<keyword evidence="1" id="KW-1133">Transmembrane helix</keyword>
<dbReference type="Pfam" id="PF14158">
    <property type="entry name" value="YndJ"/>
    <property type="match status" value="1"/>
</dbReference>
<protein>
    <submittedName>
        <fullName evidence="2">YndJ family protein</fullName>
    </submittedName>
</protein>
<feature type="transmembrane region" description="Helical" evidence="1">
    <location>
        <begin position="251"/>
        <end position="271"/>
    </location>
</feature>
<feature type="transmembrane region" description="Helical" evidence="1">
    <location>
        <begin position="158"/>
        <end position="176"/>
    </location>
</feature>
<feature type="transmembrane region" description="Helical" evidence="1">
    <location>
        <begin position="215"/>
        <end position="239"/>
    </location>
</feature>
<feature type="transmembrane region" description="Helical" evidence="1">
    <location>
        <begin position="188"/>
        <end position="209"/>
    </location>
</feature>
<feature type="transmembrane region" description="Helical" evidence="1">
    <location>
        <begin position="59"/>
        <end position="78"/>
    </location>
</feature>
<name>A0ABV6LTK8_9BACI</name>
<dbReference type="RefSeq" id="WP_377351004.1">
    <property type="nucleotide sequence ID" value="NZ_JBHLTP010000013.1"/>
</dbReference>
<gene>
    <name evidence="2" type="ORF">ACFFGV_18525</name>
</gene>
<dbReference type="EMBL" id="JBHLTP010000013">
    <property type="protein sequence ID" value="MFC0525583.1"/>
    <property type="molecule type" value="Genomic_DNA"/>
</dbReference>
<dbReference type="Proteomes" id="UP001589836">
    <property type="component" value="Unassembled WGS sequence"/>
</dbReference>
<feature type="transmembrane region" description="Helical" evidence="1">
    <location>
        <begin position="117"/>
        <end position="138"/>
    </location>
</feature>
<organism evidence="2 3">
    <name type="scientific">Pontibacillus salicampi</name>
    <dbReference type="NCBI Taxonomy" id="1449801"/>
    <lineage>
        <taxon>Bacteria</taxon>
        <taxon>Bacillati</taxon>
        <taxon>Bacillota</taxon>
        <taxon>Bacilli</taxon>
        <taxon>Bacillales</taxon>
        <taxon>Bacillaceae</taxon>
        <taxon>Pontibacillus</taxon>
    </lineage>
</organism>
<accession>A0ABV6LTK8</accession>
<dbReference type="InterPro" id="IPR025450">
    <property type="entry name" value="YndJ-like"/>
</dbReference>
<reference evidence="2 3" key="1">
    <citation type="submission" date="2024-09" db="EMBL/GenBank/DDBJ databases">
        <authorList>
            <person name="Sun Q."/>
            <person name="Mori K."/>
        </authorList>
    </citation>
    <scope>NUCLEOTIDE SEQUENCE [LARGE SCALE GENOMIC DNA]</scope>
    <source>
        <strain evidence="2 3">NCAIM B.02529</strain>
    </source>
</reference>
<evidence type="ECO:0000313" key="2">
    <source>
        <dbReference type="EMBL" id="MFC0525583.1"/>
    </source>
</evidence>
<comment type="caution">
    <text evidence="2">The sequence shown here is derived from an EMBL/GenBank/DDBJ whole genome shotgun (WGS) entry which is preliminary data.</text>
</comment>
<evidence type="ECO:0000313" key="3">
    <source>
        <dbReference type="Proteomes" id="UP001589836"/>
    </source>
</evidence>
<keyword evidence="3" id="KW-1185">Reference proteome</keyword>
<sequence>MLEKRLSVFGFVMFSLFIFVTIGVKNAGSLEYIQILLVFAYGVLVPIGLDLAHTRRTGWYINLLYLHPVALVFAAGSFLIEPGILSTILSLLWFIFTTLISSYGLWSFLYHKAWTRVYEAVIHMGMMYVVIGGFWLTLHRTGKHVLHFPDLIVLLTSIHFHYAAFGTLIVFGVLGQRIYFPHAVSERLFKLSAGAMIAGPMLVAIGITYGPSLPWLEFGSVILFVVPIVSAALLTLRYYVPMMQDAIAKPLIIIGCLSLFVSMAFAFLYGYEAIGSLSFVLGIPLMVFVHGMVNAFGFSFCMLAGLYIEEKRQ</sequence>
<proteinExistence type="predicted"/>
<evidence type="ECO:0000256" key="1">
    <source>
        <dbReference type="SAM" id="Phobius"/>
    </source>
</evidence>
<feature type="transmembrane region" description="Helical" evidence="1">
    <location>
        <begin position="32"/>
        <end position="52"/>
    </location>
</feature>
<keyword evidence="1" id="KW-0472">Membrane</keyword>
<feature type="transmembrane region" description="Helical" evidence="1">
    <location>
        <begin position="84"/>
        <end position="105"/>
    </location>
</feature>
<feature type="transmembrane region" description="Helical" evidence="1">
    <location>
        <begin position="7"/>
        <end position="26"/>
    </location>
</feature>